<keyword evidence="6 9" id="KW-1133">Transmembrane helix</keyword>
<dbReference type="GO" id="GO:0005886">
    <property type="term" value="C:plasma membrane"/>
    <property type="evidence" value="ECO:0007669"/>
    <property type="project" value="UniProtKB-SubCell"/>
</dbReference>
<dbReference type="Gene3D" id="1.25.60.10">
    <property type="entry name" value="MgtE N-terminal domain-like"/>
    <property type="match status" value="1"/>
</dbReference>
<evidence type="ECO:0000259" key="10">
    <source>
        <dbReference type="PROSITE" id="PS51371"/>
    </source>
</evidence>
<comment type="subcellular location">
    <subcellularLocation>
        <location evidence="9">Cell membrane</location>
        <topology evidence="9">Multi-pass membrane protein</topology>
    </subcellularLocation>
    <subcellularLocation>
        <location evidence="1">Membrane</location>
        <topology evidence="1">Multi-pass membrane protein</topology>
    </subcellularLocation>
</comment>
<dbReference type="SUPFAM" id="SSF158791">
    <property type="entry name" value="MgtE N-terminal domain-like"/>
    <property type="match status" value="1"/>
</dbReference>
<protein>
    <recommendedName>
        <fullName evidence="9">Magnesium transporter MgtE</fullName>
    </recommendedName>
</protein>
<comment type="caution">
    <text evidence="11">The sequence shown here is derived from an EMBL/GenBank/DDBJ whole genome shotgun (WGS) entry which is preliminary data.</text>
</comment>
<keyword evidence="5 9" id="KW-0460">Magnesium</keyword>
<gene>
    <name evidence="11" type="primary">mgtE</name>
    <name evidence="11" type="ORF">CJ205_05525</name>
</gene>
<evidence type="ECO:0000256" key="2">
    <source>
        <dbReference type="ARBA" id="ARBA00009749"/>
    </source>
</evidence>
<dbReference type="InterPro" id="IPR006669">
    <property type="entry name" value="MgtE_transporter"/>
</dbReference>
<evidence type="ECO:0000256" key="9">
    <source>
        <dbReference type="RuleBase" id="RU362011"/>
    </source>
</evidence>
<evidence type="ECO:0000256" key="6">
    <source>
        <dbReference type="ARBA" id="ARBA00022989"/>
    </source>
</evidence>
<evidence type="ECO:0000256" key="7">
    <source>
        <dbReference type="ARBA" id="ARBA00023136"/>
    </source>
</evidence>
<keyword evidence="9" id="KW-1003">Cell membrane</keyword>
<evidence type="ECO:0000256" key="1">
    <source>
        <dbReference type="ARBA" id="ARBA00004141"/>
    </source>
</evidence>
<keyword evidence="3 9" id="KW-0813">Transport</keyword>
<evidence type="ECO:0000256" key="8">
    <source>
        <dbReference type="PROSITE-ProRule" id="PRU00703"/>
    </source>
</evidence>
<evidence type="ECO:0000313" key="12">
    <source>
        <dbReference type="Proteomes" id="UP000235682"/>
    </source>
</evidence>
<evidence type="ECO:0000313" key="11">
    <source>
        <dbReference type="EMBL" id="PMC58195.1"/>
    </source>
</evidence>
<sequence length="441" mass="49030">MPMTLQEYNTQELRQELEEMNRVEIAEYLTNASKEERLIAIALIDKADLADAFAYMDPDLRADLLESVSGPEALEIFNEMDSDEAVDTLQELPSNMVIRLLADLPPRRRELMNKILRYPENSVGSLMNVDYVNMRADTSTEEALRLVRQSRAGAEHLQDIFITSQERELIGVVHLADLIRHDEDTITSLINWSPVTIGTRDKPMEAAELFTEYRLLALPVHDSENKLVGVVTADDIYPLIQEEVHDEYARSQGIREDEEDIDYLDTSAFSLVRQRIGWLLILMIGATFTGWVIQSYEDVLEASVVLAAYIPMLMDSGGNAGSQSSTSLIRALALGEVTVSDYLVVMFKELRVGVIVGVVMALVNLARIMLMDGVSLQVGLTVSVTLVLTIMMAKFVGGGLPLLAEKFNLDPAVMVGPLITTVVDTFALLIYFKAAQLLLGL</sequence>
<keyword evidence="12" id="KW-1185">Reference proteome</keyword>
<comment type="function">
    <text evidence="9">Acts as a magnesium transporter.</text>
</comment>
<dbReference type="OrthoDB" id="9790355at2"/>
<dbReference type="PROSITE" id="PS51371">
    <property type="entry name" value="CBS"/>
    <property type="match status" value="1"/>
</dbReference>
<comment type="subunit">
    <text evidence="9">Homodimer.</text>
</comment>
<dbReference type="AlphaFoldDB" id="A0A2N6SMA3"/>
<dbReference type="STRING" id="84521.SAMN04487994_100817"/>
<name>A0A2N6SMA3_9LACT</name>
<evidence type="ECO:0000256" key="5">
    <source>
        <dbReference type="ARBA" id="ARBA00022842"/>
    </source>
</evidence>
<organism evidence="11 12">
    <name type="scientific">Dolosicoccus paucivorans</name>
    <dbReference type="NCBI Taxonomy" id="84521"/>
    <lineage>
        <taxon>Bacteria</taxon>
        <taxon>Bacillati</taxon>
        <taxon>Bacillota</taxon>
        <taxon>Bacilli</taxon>
        <taxon>Lactobacillales</taxon>
        <taxon>Aerococcaceae</taxon>
        <taxon>Dolosicoccus</taxon>
    </lineage>
</organism>
<dbReference type="Pfam" id="PF00571">
    <property type="entry name" value="CBS"/>
    <property type="match status" value="2"/>
</dbReference>
<dbReference type="GO" id="GO:0046872">
    <property type="term" value="F:metal ion binding"/>
    <property type="evidence" value="ECO:0007669"/>
    <property type="project" value="UniProtKB-KW"/>
</dbReference>
<dbReference type="InterPro" id="IPR006668">
    <property type="entry name" value="Mg_transptr_MgtE_intracell_dom"/>
</dbReference>
<dbReference type="InterPro" id="IPR038076">
    <property type="entry name" value="MgtE_N_sf"/>
</dbReference>
<keyword evidence="7 9" id="KW-0472">Membrane</keyword>
<dbReference type="Pfam" id="PF03448">
    <property type="entry name" value="MgtE_N"/>
    <property type="match status" value="1"/>
</dbReference>
<dbReference type="InterPro" id="IPR006667">
    <property type="entry name" value="SLC41_membr_dom"/>
</dbReference>
<dbReference type="CDD" id="cd04606">
    <property type="entry name" value="CBS_pair_Mg_transporter"/>
    <property type="match status" value="1"/>
</dbReference>
<feature type="transmembrane region" description="Helical" evidence="9">
    <location>
        <begin position="412"/>
        <end position="432"/>
    </location>
</feature>
<dbReference type="SMART" id="SM00924">
    <property type="entry name" value="MgtE_N"/>
    <property type="match status" value="1"/>
</dbReference>
<keyword evidence="4 9" id="KW-0812">Transmembrane</keyword>
<feature type="transmembrane region" description="Helical" evidence="9">
    <location>
        <begin position="378"/>
        <end position="400"/>
    </location>
</feature>
<dbReference type="Gene3D" id="1.10.357.20">
    <property type="entry name" value="SLC41 divalent cation transporters, integral membrane domain"/>
    <property type="match status" value="1"/>
</dbReference>
<feature type="transmembrane region" description="Helical" evidence="9">
    <location>
        <begin position="350"/>
        <end position="366"/>
    </location>
</feature>
<dbReference type="NCBIfam" id="TIGR00400">
    <property type="entry name" value="mgtE"/>
    <property type="match status" value="1"/>
</dbReference>
<keyword evidence="9" id="KW-0479">Metal-binding</keyword>
<dbReference type="InterPro" id="IPR036739">
    <property type="entry name" value="SLC41_membr_dom_sf"/>
</dbReference>
<dbReference type="Gene3D" id="3.10.580.10">
    <property type="entry name" value="CBS-domain"/>
    <property type="match status" value="1"/>
</dbReference>
<feature type="transmembrane region" description="Helical" evidence="9">
    <location>
        <begin position="276"/>
        <end position="293"/>
    </location>
</feature>
<evidence type="ECO:0000256" key="4">
    <source>
        <dbReference type="ARBA" id="ARBA00022692"/>
    </source>
</evidence>
<proteinExistence type="inferred from homology"/>
<dbReference type="InterPro" id="IPR046342">
    <property type="entry name" value="CBS_dom_sf"/>
</dbReference>
<dbReference type="PANTHER" id="PTHR43773">
    <property type="entry name" value="MAGNESIUM TRANSPORTER MGTE"/>
    <property type="match status" value="1"/>
</dbReference>
<dbReference type="PANTHER" id="PTHR43773:SF1">
    <property type="entry name" value="MAGNESIUM TRANSPORTER MGTE"/>
    <property type="match status" value="1"/>
</dbReference>
<dbReference type="InterPro" id="IPR000644">
    <property type="entry name" value="CBS_dom"/>
</dbReference>
<comment type="caution">
    <text evidence="9">Lacks conserved residue(s) required for the propagation of feature annotation.</text>
</comment>
<dbReference type="SUPFAM" id="SSF54631">
    <property type="entry name" value="CBS-domain pair"/>
    <property type="match status" value="1"/>
</dbReference>
<keyword evidence="8" id="KW-0129">CBS domain</keyword>
<dbReference type="SUPFAM" id="SSF161093">
    <property type="entry name" value="MgtE membrane domain-like"/>
    <property type="match status" value="1"/>
</dbReference>
<dbReference type="Proteomes" id="UP000235682">
    <property type="component" value="Unassembled WGS sequence"/>
</dbReference>
<accession>A0A2N6SMA3</accession>
<evidence type="ECO:0000256" key="3">
    <source>
        <dbReference type="ARBA" id="ARBA00022448"/>
    </source>
</evidence>
<dbReference type="GO" id="GO:0015095">
    <property type="term" value="F:magnesium ion transmembrane transporter activity"/>
    <property type="evidence" value="ECO:0007669"/>
    <property type="project" value="UniProtKB-UniRule"/>
</dbReference>
<reference evidence="11 12" key="1">
    <citation type="submission" date="2017-09" db="EMBL/GenBank/DDBJ databases">
        <title>Bacterial strain isolated from the female urinary microbiota.</title>
        <authorList>
            <person name="Thomas-White K."/>
            <person name="Kumar N."/>
            <person name="Forster S."/>
            <person name="Putonti C."/>
            <person name="Lawley T."/>
            <person name="Wolfe A.J."/>
        </authorList>
    </citation>
    <scope>NUCLEOTIDE SEQUENCE [LARGE SCALE GENOMIC DNA]</scope>
    <source>
        <strain evidence="11 12">UMB0852</strain>
    </source>
</reference>
<dbReference type="SMART" id="SM00116">
    <property type="entry name" value="CBS"/>
    <property type="match status" value="2"/>
</dbReference>
<feature type="domain" description="CBS" evidence="10">
    <location>
        <begin position="186"/>
        <end position="247"/>
    </location>
</feature>
<comment type="similarity">
    <text evidence="2 9">Belongs to the SLC41A transporter family.</text>
</comment>
<dbReference type="Pfam" id="PF01769">
    <property type="entry name" value="MgtE"/>
    <property type="match status" value="1"/>
</dbReference>
<dbReference type="EMBL" id="PNHE01000021">
    <property type="protein sequence ID" value="PMC58195.1"/>
    <property type="molecule type" value="Genomic_DNA"/>
</dbReference>